<dbReference type="HAMAP" id="MF_00204">
    <property type="entry name" value="UvrB"/>
    <property type="match status" value="1"/>
</dbReference>
<evidence type="ECO:0000256" key="9">
    <source>
        <dbReference type="ARBA" id="ARBA00023204"/>
    </source>
</evidence>
<dbReference type="PROSITE" id="PS50151">
    <property type="entry name" value="UVR"/>
    <property type="match status" value="1"/>
</dbReference>
<keyword evidence="7 12" id="KW-0067">ATP-binding</keyword>
<protein>
    <recommendedName>
        <fullName evidence="11 12">UvrABC system protein B</fullName>
        <shortName evidence="12">Protein UvrB</shortName>
    </recommendedName>
    <alternativeName>
        <fullName evidence="12">Excinuclease ABC subunit B</fullName>
    </alternativeName>
</protein>
<dbReference type="InterPro" id="IPR001650">
    <property type="entry name" value="Helicase_C-like"/>
</dbReference>
<dbReference type="Gene3D" id="4.10.860.10">
    <property type="entry name" value="UVR domain"/>
    <property type="match status" value="1"/>
</dbReference>
<dbReference type="Pfam" id="PF02151">
    <property type="entry name" value="UVR"/>
    <property type="match status" value="1"/>
</dbReference>
<gene>
    <name evidence="12" type="primary">uvrB</name>
    <name evidence="18" type="ORF">J2S15_001913</name>
</gene>
<evidence type="ECO:0000256" key="6">
    <source>
        <dbReference type="ARBA" id="ARBA00022769"/>
    </source>
</evidence>
<dbReference type="PROSITE" id="PS51194">
    <property type="entry name" value="HELICASE_CTER"/>
    <property type="match status" value="1"/>
</dbReference>
<evidence type="ECO:0000259" key="17">
    <source>
        <dbReference type="PROSITE" id="PS51194"/>
    </source>
</evidence>
<feature type="domain" description="Helicase ATP-binding" evidence="16">
    <location>
        <begin position="27"/>
        <end position="160"/>
    </location>
</feature>
<evidence type="ECO:0000256" key="4">
    <source>
        <dbReference type="ARBA" id="ARBA00022741"/>
    </source>
</evidence>
<dbReference type="SUPFAM" id="SSF46600">
    <property type="entry name" value="C-terminal UvrC-binding domain of UvrB"/>
    <property type="match status" value="1"/>
</dbReference>
<comment type="similarity">
    <text evidence="2 12 13">Belongs to the UvrB family.</text>
</comment>
<evidence type="ECO:0000256" key="14">
    <source>
        <dbReference type="SAM" id="Coils"/>
    </source>
</evidence>
<comment type="caution">
    <text evidence="18">The sequence shown here is derived from an EMBL/GenBank/DDBJ whole genome shotgun (WGS) entry which is preliminary data.</text>
</comment>
<evidence type="ECO:0000256" key="2">
    <source>
        <dbReference type="ARBA" id="ARBA00008533"/>
    </source>
</evidence>
<dbReference type="PANTHER" id="PTHR24029:SF0">
    <property type="entry name" value="UVRABC SYSTEM PROTEIN B"/>
    <property type="match status" value="1"/>
</dbReference>
<organism evidence="18 19">
    <name type="scientific">Breznakia pachnodae</name>
    <dbReference type="NCBI Taxonomy" id="265178"/>
    <lineage>
        <taxon>Bacteria</taxon>
        <taxon>Bacillati</taxon>
        <taxon>Bacillota</taxon>
        <taxon>Erysipelotrichia</taxon>
        <taxon>Erysipelotrichales</taxon>
        <taxon>Erysipelotrichaceae</taxon>
        <taxon>Breznakia</taxon>
    </lineage>
</organism>
<dbReference type="PANTHER" id="PTHR24029">
    <property type="entry name" value="UVRABC SYSTEM PROTEIN B"/>
    <property type="match status" value="1"/>
</dbReference>
<evidence type="ECO:0000256" key="7">
    <source>
        <dbReference type="ARBA" id="ARBA00022840"/>
    </source>
</evidence>
<evidence type="ECO:0000256" key="12">
    <source>
        <dbReference type="HAMAP-Rule" id="MF_00204"/>
    </source>
</evidence>
<evidence type="ECO:0000256" key="8">
    <source>
        <dbReference type="ARBA" id="ARBA00022881"/>
    </source>
</evidence>
<dbReference type="SMART" id="SM00490">
    <property type="entry name" value="HELICc"/>
    <property type="match status" value="1"/>
</dbReference>
<feature type="binding site" evidence="12">
    <location>
        <begin position="40"/>
        <end position="47"/>
    </location>
    <ligand>
        <name>ATP</name>
        <dbReference type="ChEBI" id="CHEBI:30616"/>
    </ligand>
</feature>
<accession>A0ABU0E2W5</accession>
<dbReference type="SUPFAM" id="SSF52540">
    <property type="entry name" value="P-loop containing nucleoside triphosphate hydrolases"/>
    <property type="match status" value="2"/>
</dbReference>
<keyword evidence="8 12" id="KW-0267">Excision nuclease</keyword>
<reference evidence="18 19" key="1">
    <citation type="submission" date="2023-07" db="EMBL/GenBank/DDBJ databases">
        <title>Genomic Encyclopedia of Type Strains, Phase IV (KMG-IV): sequencing the most valuable type-strain genomes for metagenomic binning, comparative biology and taxonomic classification.</title>
        <authorList>
            <person name="Goeker M."/>
        </authorList>
    </citation>
    <scope>NUCLEOTIDE SEQUENCE [LARGE SCALE GENOMIC DNA]</scope>
    <source>
        <strain evidence="18 19">DSM 16784</strain>
    </source>
</reference>
<dbReference type="Pfam" id="PF04851">
    <property type="entry name" value="ResIII"/>
    <property type="match status" value="1"/>
</dbReference>
<keyword evidence="12 13" id="KW-0742">SOS response</keyword>
<dbReference type="NCBIfam" id="TIGR00631">
    <property type="entry name" value="uvrb"/>
    <property type="match status" value="1"/>
</dbReference>
<dbReference type="PROSITE" id="PS51192">
    <property type="entry name" value="HELICASE_ATP_BIND_1"/>
    <property type="match status" value="1"/>
</dbReference>
<sequence>MENKLFDLVSDFKPQGDQIKAIEELTTGLEEGKKQQVLLGATGTGKTFTVSNVIARVNKPTLVFVHNKTLAGQLYSEFKEFFPNNRVEYFVSNFDYYQPEAYIPNSDTYIDKSATTNQELDMLRMAAENSVLERRDTIIVASVACIYGASNPETYRNMFFNLRVNEVIDRKELLGKLVARQYKRNDLDLQRGCFRVRGDSIEVALGHTDSYILRIEMFDDVIERIVEVDPLTGKVFHAYQVYVVYPASGYATPKDKIARACQTIEAELKDRLAYFKEEDKLLEAQRLEQRALYDMEALREFGVCPGIENYARHIDGRAPGERPYTLFDYFPDDFLLIVDESHVSLPQVRGMYNGDRARKTTLVDYGFRLPSALDNRPLKFEEFESMINQAIFVSATPGDYELEKTNGEIVEQIIRPTGLLDPEVEIRKTMGQIDDIVDELHEQIKRNERTLITTLTVRMAEELTNHLKQLDFKVAWLHHEVTTIERTEIIRELRQGKYDVLVGINLLREGLDLPEVSLICILDADKEGFLRSKRSLVQIIGRAARNSNGRVIMYADGMTDSMVYAIEETKRRRDIQIAYNKEHGITPKTIIKPIHEALHSLETKEMTKKYMSKKSKVTKKDKEKMLANIEKEMKEAAKVLDFERAAELRDILMELRNE</sequence>
<dbReference type="EMBL" id="JAUSUR010000003">
    <property type="protein sequence ID" value="MDQ0361166.1"/>
    <property type="molecule type" value="Genomic_DNA"/>
</dbReference>
<keyword evidence="4 12" id="KW-0547">Nucleotide-binding</keyword>
<dbReference type="Pfam" id="PF12344">
    <property type="entry name" value="UvrB"/>
    <property type="match status" value="1"/>
</dbReference>
<evidence type="ECO:0000256" key="5">
    <source>
        <dbReference type="ARBA" id="ARBA00022763"/>
    </source>
</evidence>
<evidence type="ECO:0000256" key="1">
    <source>
        <dbReference type="ARBA" id="ARBA00004496"/>
    </source>
</evidence>
<feature type="domain" description="UVR" evidence="15">
    <location>
        <begin position="623"/>
        <end position="658"/>
    </location>
</feature>
<proteinExistence type="inferred from homology"/>
<dbReference type="InterPro" id="IPR041471">
    <property type="entry name" value="UvrB_inter"/>
</dbReference>
<dbReference type="Pfam" id="PF17757">
    <property type="entry name" value="UvrB_inter"/>
    <property type="match status" value="1"/>
</dbReference>
<keyword evidence="14" id="KW-0175">Coiled coil</keyword>
<dbReference type="InterPro" id="IPR027417">
    <property type="entry name" value="P-loop_NTPase"/>
</dbReference>
<feature type="domain" description="Helicase C-terminal" evidence="17">
    <location>
        <begin position="432"/>
        <end position="594"/>
    </location>
</feature>
<dbReference type="Gene3D" id="3.40.50.300">
    <property type="entry name" value="P-loop containing nucleotide triphosphate hydrolases"/>
    <property type="match status" value="3"/>
</dbReference>
<comment type="domain">
    <text evidence="12">The beta-hairpin motif is involved in DNA binding.</text>
</comment>
<dbReference type="Pfam" id="PF00271">
    <property type="entry name" value="Helicase_C"/>
    <property type="match status" value="1"/>
</dbReference>
<keyword evidence="9 12" id="KW-0234">DNA repair</keyword>
<evidence type="ECO:0000313" key="19">
    <source>
        <dbReference type="Proteomes" id="UP001230220"/>
    </source>
</evidence>
<dbReference type="SMART" id="SM00487">
    <property type="entry name" value="DEXDc"/>
    <property type="match status" value="1"/>
</dbReference>
<evidence type="ECO:0000256" key="3">
    <source>
        <dbReference type="ARBA" id="ARBA00022490"/>
    </source>
</evidence>
<dbReference type="InterPro" id="IPR024759">
    <property type="entry name" value="UvrB_YAD/RRR_dom"/>
</dbReference>
<feature type="short sequence motif" description="Beta-hairpin" evidence="12">
    <location>
        <begin position="93"/>
        <end position="116"/>
    </location>
</feature>
<keyword evidence="6 12" id="KW-0228">DNA excision</keyword>
<evidence type="ECO:0000259" key="15">
    <source>
        <dbReference type="PROSITE" id="PS50151"/>
    </source>
</evidence>
<dbReference type="InterPro" id="IPR014001">
    <property type="entry name" value="Helicase_ATP-bd"/>
</dbReference>
<dbReference type="Proteomes" id="UP001230220">
    <property type="component" value="Unassembled WGS sequence"/>
</dbReference>
<comment type="subunit">
    <text evidence="10 12 13">Forms a heterotetramer with UvrA during the search for lesions. Interacts with UvrC in an incision complex.</text>
</comment>
<dbReference type="InterPro" id="IPR036876">
    <property type="entry name" value="UVR_dom_sf"/>
</dbReference>
<keyword evidence="3 12" id="KW-0963">Cytoplasm</keyword>
<dbReference type="CDD" id="cd18790">
    <property type="entry name" value="SF2_C_UvrB"/>
    <property type="match status" value="1"/>
</dbReference>
<dbReference type="NCBIfam" id="NF003673">
    <property type="entry name" value="PRK05298.1"/>
    <property type="match status" value="1"/>
</dbReference>
<keyword evidence="19" id="KW-1185">Reference proteome</keyword>
<dbReference type="InterPro" id="IPR006935">
    <property type="entry name" value="Helicase/UvrB_N"/>
</dbReference>
<evidence type="ECO:0000259" key="16">
    <source>
        <dbReference type="PROSITE" id="PS51192"/>
    </source>
</evidence>
<evidence type="ECO:0000313" key="18">
    <source>
        <dbReference type="EMBL" id="MDQ0361166.1"/>
    </source>
</evidence>
<dbReference type="RefSeq" id="WP_307407661.1">
    <property type="nucleotide sequence ID" value="NZ_JAUSUR010000003.1"/>
</dbReference>
<keyword evidence="5 12" id="KW-0227">DNA damage</keyword>
<comment type="subcellular location">
    <subcellularLocation>
        <location evidence="1 12 13">Cytoplasm</location>
    </subcellularLocation>
</comment>
<feature type="coiled-coil region" evidence="14">
    <location>
        <begin position="619"/>
        <end position="646"/>
    </location>
</feature>
<dbReference type="InterPro" id="IPR001943">
    <property type="entry name" value="UVR_dom"/>
</dbReference>
<dbReference type="CDD" id="cd17916">
    <property type="entry name" value="DEXHc_UvrB"/>
    <property type="match status" value="1"/>
</dbReference>
<evidence type="ECO:0000256" key="11">
    <source>
        <dbReference type="ARBA" id="ARBA00029504"/>
    </source>
</evidence>
<comment type="function">
    <text evidence="12">The UvrABC repair system catalyzes the recognition and processing of DNA lesions. A damage recognition complex composed of 2 UvrA and 2 UvrB subunits scans DNA for abnormalities. Upon binding of the UvrA(2)B(2) complex to a putative damaged site, the DNA wraps around one UvrB monomer. DNA wrap is dependent on ATP binding by UvrB and probably causes local melting of the DNA helix, facilitating insertion of UvrB beta-hairpin between the DNA strands. Then UvrB probes one DNA strand for the presence of a lesion. If a lesion is found the UvrA subunits dissociate and the UvrB-DNA preincision complex is formed. This complex is subsequently bound by UvrC and the second UvrB is released. If no lesion is found, the DNA wraps around the other UvrB subunit that will check the other stand for damage.</text>
</comment>
<name>A0ABU0E2W5_9FIRM</name>
<dbReference type="InterPro" id="IPR004807">
    <property type="entry name" value="UvrB"/>
</dbReference>
<evidence type="ECO:0000256" key="10">
    <source>
        <dbReference type="ARBA" id="ARBA00026033"/>
    </source>
</evidence>
<evidence type="ECO:0000256" key="13">
    <source>
        <dbReference type="RuleBase" id="RU003587"/>
    </source>
</evidence>